<feature type="compositionally biased region" description="Polar residues" evidence="1">
    <location>
        <begin position="363"/>
        <end position="374"/>
    </location>
</feature>
<name>A0ABY8MLI4_9SPIO</name>
<protein>
    <submittedName>
        <fullName evidence="2">Uncharacterized protein</fullName>
    </submittedName>
</protein>
<keyword evidence="3" id="KW-1185">Reference proteome</keyword>
<accession>A0ABY8MLI4</accession>
<gene>
    <name evidence="2" type="ORF">P0082_05140</name>
</gene>
<evidence type="ECO:0000256" key="1">
    <source>
        <dbReference type="SAM" id="MobiDB-lite"/>
    </source>
</evidence>
<evidence type="ECO:0000313" key="2">
    <source>
        <dbReference type="EMBL" id="WGK70245.1"/>
    </source>
</evidence>
<dbReference type="EMBL" id="CP123443">
    <property type="protein sequence ID" value="WGK70245.1"/>
    <property type="molecule type" value="Genomic_DNA"/>
</dbReference>
<dbReference type="RefSeq" id="WP_326928454.1">
    <property type="nucleotide sequence ID" value="NZ_CP123443.1"/>
</dbReference>
<proteinExistence type="predicted"/>
<reference evidence="2 3" key="1">
    <citation type="submission" date="2023-04" db="EMBL/GenBank/DDBJ databases">
        <title>Spirochaete genome identified in red abalone sample constitutes a novel genus.</title>
        <authorList>
            <person name="Sharma S.P."/>
            <person name="Purcell C.M."/>
            <person name="Hyde J.R."/>
            <person name="Severin A.J."/>
        </authorList>
    </citation>
    <scope>NUCLEOTIDE SEQUENCE [LARGE SCALE GENOMIC DNA]</scope>
    <source>
        <strain evidence="2 3">SP-2023</strain>
    </source>
</reference>
<feature type="region of interest" description="Disordered" evidence="1">
    <location>
        <begin position="355"/>
        <end position="382"/>
    </location>
</feature>
<evidence type="ECO:0000313" key="3">
    <source>
        <dbReference type="Proteomes" id="UP001228690"/>
    </source>
</evidence>
<sequence>MENNDAARFLMNDTQSLAFQDQILHAQSDESEELPEVFSEFWQNWYDSSRQHCHNFPSLLRLLEKQLFQSSDELLIHDLSGPLYRALRFWQLQIERHSAISSDTAQKRGKPTNLNNETVRVSLKVLIETWELFLKSFIPRIDRYKSILIKAIAVPYSFSGLAIIQTIDRDALKRQSSVSPYSSINTQTHSRTNSQENGVEHSSTIDLLTAKFQKTVGLLTPAEKLLQNLTKNLQQSQYSTIYSPALFELCDIYSQMEQDKLFHSGIRRLLLQNPARWDFALVGSQFCNRLLQKLPLHIRSQFHSNDPVALNWAGLYALADGEYGQGSSLSRQQQKSYWAQILQLKKAISDQRLTTKQNEEHSLPSNFNETSPSAKSDRTKPTNGEFYSLRRAQLLIYYILILEHLNWIWSSENSNRVLEENSVLWQNVMIEIYSLSEDISQRCKNRFL</sequence>
<organism evidence="2 3">
    <name type="scientific">Candidatus Haliotispira prima</name>
    <dbReference type="NCBI Taxonomy" id="3034016"/>
    <lineage>
        <taxon>Bacteria</taxon>
        <taxon>Pseudomonadati</taxon>
        <taxon>Spirochaetota</taxon>
        <taxon>Spirochaetia</taxon>
        <taxon>Spirochaetales</taxon>
        <taxon>Spirochaetaceae</taxon>
        <taxon>Candidatus Haliotispira</taxon>
    </lineage>
</organism>
<dbReference type="Proteomes" id="UP001228690">
    <property type="component" value="Chromosome"/>
</dbReference>